<evidence type="ECO:0000259" key="15">
    <source>
        <dbReference type="Pfam" id="PF01292"/>
    </source>
</evidence>
<accession>A0ABQ4PZJ9</accession>
<evidence type="ECO:0000256" key="5">
    <source>
        <dbReference type="ARBA" id="ARBA00022475"/>
    </source>
</evidence>
<dbReference type="RefSeq" id="WP_220806422.1">
    <property type="nucleotide sequence ID" value="NZ_BPMK01000001.1"/>
</dbReference>
<dbReference type="PANTHER" id="PTHR30074">
    <property type="entry name" value="FORMATE DEHYDROGENASE, NITRATE-INDUCIBLE, CYTOCHROME B556 FDN SUBUNIT"/>
    <property type="match status" value="1"/>
</dbReference>
<evidence type="ECO:0000256" key="2">
    <source>
        <dbReference type="ARBA" id="ARBA00004651"/>
    </source>
</evidence>
<evidence type="ECO:0000256" key="3">
    <source>
        <dbReference type="ARBA" id="ARBA00010747"/>
    </source>
</evidence>
<reference evidence="16 17" key="1">
    <citation type="journal article" date="2022" name="Int. J. Syst. Evol. Microbiol.">
        <title>Noviherbaspirillum aridicola sp. nov., isolated from an arid soil in Pakistan.</title>
        <authorList>
            <person name="Khan I.U."/>
            <person name="Saqib M."/>
            <person name="Amin A."/>
            <person name="Hussain F."/>
            <person name="Li L."/>
            <person name="Liu Y.H."/>
            <person name="Fang B.Z."/>
            <person name="Ahmed I."/>
            <person name="Li W.J."/>
        </authorList>
    </citation>
    <scope>NUCLEOTIDE SEQUENCE [LARGE SCALE GENOMIC DNA]</scope>
    <source>
        <strain evidence="16 17">NCCP-691</strain>
    </source>
</reference>
<feature type="transmembrane region" description="Helical" evidence="13">
    <location>
        <begin position="101"/>
        <end position="123"/>
    </location>
</feature>
<evidence type="ECO:0000256" key="7">
    <source>
        <dbReference type="ARBA" id="ARBA00022692"/>
    </source>
</evidence>
<evidence type="ECO:0000256" key="13">
    <source>
        <dbReference type="SAM" id="Phobius"/>
    </source>
</evidence>
<keyword evidence="4" id="KW-0813">Transport</keyword>
<feature type="domain" description="Cytochrome b561 bacterial/Ni-hydrogenase" evidence="15">
    <location>
        <begin position="137"/>
        <end position="321"/>
    </location>
</feature>
<gene>
    <name evidence="16" type="primary">fdhC_1</name>
    <name evidence="16" type="ORF">NCCP691_02600</name>
</gene>
<keyword evidence="8" id="KW-0479">Metal-binding</keyword>
<evidence type="ECO:0000313" key="16">
    <source>
        <dbReference type="EMBL" id="GIZ50246.1"/>
    </source>
</evidence>
<evidence type="ECO:0000256" key="11">
    <source>
        <dbReference type="ARBA" id="ARBA00023004"/>
    </source>
</evidence>
<keyword evidence="9" id="KW-0249">Electron transport</keyword>
<evidence type="ECO:0000256" key="12">
    <source>
        <dbReference type="ARBA" id="ARBA00023136"/>
    </source>
</evidence>
<keyword evidence="10 13" id="KW-1133">Transmembrane helix</keyword>
<proteinExistence type="inferred from homology"/>
<dbReference type="SUPFAM" id="SSF81342">
    <property type="entry name" value="Transmembrane di-heme cytochromes"/>
    <property type="match status" value="1"/>
</dbReference>
<feature type="transmembrane region" description="Helical" evidence="13">
    <location>
        <begin position="289"/>
        <end position="311"/>
    </location>
</feature>
<dbReference type="PANTHER" id="PTHR30074:SF6">
    <property type="entry name" value="FORMATE DEHYDROGENASE GAMMA SUBUNIT"/>
    <property type="match status" value="1"/>
</dbReference>
<feature type="transmembrane region" description="Helical" evidence="13">
    <location>
        <begin position="144"/>
        <end position="166"/>
    </location>
</feature>
<keyword evidence="14" id="KW-0732">Signal</keyword>
<keyword evidence="12 13" id="KW-0472">Membrane</keyword>
<evidence type="ECO:0000256" key="4">
    <source>
        <dbReference type="ARBA" id="ARBA00022448"/>
    </source>
</evidence>
<comment type="caution">
    <text evidence="16">The sequence shown here is derived from an EMBL/GenBank/DDBJ whole genome shotgun (WGS) entry which is preliminary data.</text>
</comment>
<feature type="transmembrane region" description="Helical" evidence="13">
    <location>
        <begin position="245"/>
        <end position="269"/>
    </location>
</feature>
<evidence type="ECO:0000256" key="1">
    <source>
        <dbReference type="ARBA" id="ARBA00001971"/>
    </source>
</evidence>
<dbReference type="Proteomes" id="UP000887222">
    <property type="component" value="Unassembled WGS sequence"/>
</dbReference>
<evidence type="ECO:0000256" key="6">
    <source>
        <dbReference type="ARBA" id="ARBA00022617"/>
    </source>
</evidence>
<comment type="cofactor">
    <cofactor evidence="1">
        <name>heme</name>
        <dbReference type="ChEBI" id="CHEBI:30413"/>
    </cofactor>
</comment>
<evidence type="ECO:0000256" key="9">
    <source>
        <dbReference type="ARBA" id="ARBA00022982"/>
    </source>
</evidence>
<evidence type="ECO:0000256" key="8">
    <source>
        <dbReference type="ARBA" id="ARBA00022723"/>
    </source>
</evidence>
<evidence type="ECO:0000313" key="17">
    <source>
        <dbReference type="Proteomes" id="UP000887222"/>
    </source>
</evidence>
<keyword evidence="7 13" id="KW-0812">Transmembrane</keyword>
<keyword evidence="5" id="KW-1003">Cell membrane</keyword>
<evidence type="ECO:0000256" key="14">
    <source>
        <dbReference type="SAM" id="SignalP"/>
    </source>
</evidence>
<feature type="signal peptide" evidence="14">
    <location>
        <begin position="1"/>
        <end position="29"/>
    </location>
</feature>
<dbReference type="EMBL" id="BPMK01000001">
    <property type="protein sequence ID" value="GIZ50246.1"/>
    <property type="molecule type" value="Genomic_DNA"/>
</dbReference>
<feature type="transmembrane region" description="Helical" evidence="13">
    <location>
        <begin position="178"/>
        <end position="206"/>
    </location>
</feature>
<dbReference type="InterPro" id="IPR051817">
    <property type="entry name" value="FDH_cytochrome_b556_subunit"/>
</dbReference>
<evidence type="ECO:0000256" key="10">
    <source>
        <dbReference type="ARBA" id="ARBA00022989"/>
    </source>
</evidence>
<keyword evidence="17" id="KW-1185">Reference proteome</keyword>
<feature type="chain" id="PRO_5046101933" evidence="14">
    <location>
        <begin position="30"/>
        <end position="367"/>
    </location>
</feature>
<sequence length="367" mass="41299">MIRAPLLSRWHALVFLIVATLLAFAPARAAVPHDSAVPAYAEEQTILQTEKDQPEPGFGSTASGRQHFDRHYIVPPGHMTEQDVVLQRGGNTWRTLRNGPFAIIAGTILLVVPLGIFGFYRLAGPAKEEHGGGQIERFTGWERLVHWATAITFIVLALSGIIIMFGKKIMLPWMGHSVFYWFALISKYLHNFIGPLFIVCSLLMFFTFLRRNLFNRNDWQWIKKGGGLIRHEHIPAGFFNAGEKVWFWVGITLLGLLMTITGLMLNFPYFKGPGNTMEMTRYLLQIANYLHIIGATLYIAFAMGHIYIGTVGTPGAWHSMRYGTVDEAWAHSHHELWYNELVERHRSGARRPAAGGDTDGAPAYPRG</sequence>
<dbReference type="InterPro" id="IPR011577">
    <property type="entry name" value="Cyt_b561_bac/Ni-Hgenase"/>
</dbReference>
<protein>
    <submittedName>
        <fullName evidence="16">Formate dehydrogenase subunit gamma</fullName>
    </submittedName>
</protein>
<dbReference type="Pfam" id="PF01292">
    <property type="entry name" value="Ni_hydr_CYTB"/>
    <property type="match status" value="1"/>
</dbReference>
<keyword evidence="6" id="KW-0349">Heme</keyword>
<keyword evidence="11" id="KW-0408">Iron</keyword>
<organism evidence="16 17">
    <name type="scientific">Noviherbaspirillum aridicola</name>
    <dbReference type="NCBI Taxonomy" id="2849687"/>
    <lineage>
        <taxon>Bacteria</taxon>
        <taxon>Pseudomonadati</taxon>
        <taxon>Pseudomonadota</taxon>
        <taxon>Betaproteobacteria</taxon>
        <taxon>Burkholderiales</taxon>
        <taxon>Oxalobacteraceae</taxon>
        <taxon>Noviherbaspirillum</taxon>
    </lineage>
</organism>
<dbReference type="Gene3D" id="1.20.950.20">
    <property type="entry name" value="Transmembrane di-heme cytochromes, Chain C"/>
    <property type="match status" value="1"/>
</dbReference>
<dbReference type="InterPro" id="IPR006471">
    <property type="entry name" value="Formate_DH_gsu"/>
</dbReference>
<comment type="similarity">
    <text evidence="3">Belongs to the formate dehydrogenase gamma subunit family.</text>
</comment>
<dbReference type="InterPro" id="IPR016174">
    <property type="entry name" value="Di-haem_cyt_TM"/>
</dbReference>
<comment type="subcellular location">
    <subcellularLocation>
        <location evidence="2">Cell membrane</location>
        <topology evidence="2">Multi-pass membrane protein</topology>
    </subcellularLocation>
</comment>
<name>A0ABQ4PZJ9_9BURK</name>
<dbReference type="NCBIfam" id="TIGR01583">
    <property type="entry name" value="formate-DH-gamm"/>
    <property type="match status" value="1"/>
</dbReference>